<dbReference type="Proteomes" id="UP000627838">
    <property type="component" value="Unassembled WGS sequence"/>
</dbReference>
<keyword evidence="4" id="KW-1185">Reference proteome</keyword>
<dbReference type="Pfam" id="PF03372">
    <property type="entry name" value="Exo_endo_phos"/>
    <property type="match status" value="1"/>
</dbReference>
<gene>
    <name evidence="3" type="ORF">H4W34_002345</name>
</gene>
<evidence type="ECO:0000313" key="4">
    <source>
        <dbReference type="Proteomes" id="UP000627838"/>
    </source>
</evidence>
<keyword evidence="3" id="KW-0540">Nuclease</keyword>
<name>A0ABR9JPM9_9ACTN</name>
<reference evidence="3 4" key="1">
    <citation type="submission" date="2020-10" db="EMBL/GenBank/DDBJ databases">
        <title>Sequencing the genomes of 1000 actinobacteria strains.</title>
        <authorList>
            <person name="Klenk H.-P."/>
        </authorList>
    </citation>
    <scope>NUCLEOTIDE SEQUENCE [LARGE SCALE GENOMIC DNA]</scope>
    <source>
        <strain evidence="3 4">DSM 46744</strain>
    </source>
</reference>
<dbReference type="GO" id="GO:0016787">
    <property type="term" value="F:hydrolase activity"/>
    <property type="evidence" value="ECO:0007669"/>
    <property type="project" value="UniProtKB-KW"/>
</dbReference>
<proteinExistence type="predicted"/>
<dbReference type="InterPro" id="IPR005135">
    <property type="entry name" value="Endo/exonuclease/phosphatase"/>
</dbReference>
<feature type="signal peptide" evidence="1">
    <location>
        <begin position="1"/>
        <end position="27"/>
    </location>
</feature>
<keyword evidence="3" id="KW-0255">Endonuclease</keyword>
<accession>A0ABR9JPM9</accession>
<dbReference type="InterPro" id="IPR036691">
    <property type="entry name" value="Endo/exonu/phosph_ase_sf"/>
</dbReference>
<evidence type="ECO:0000313" key="3">
    <source>
        <dbReference type="EMBL" id="MBE1532512.1"/>
    </source>
</evidence>
<dbReference type="GO" id="GO:0004519">
    <property type="term" value="F:endonuclease activity"/>
    <property type="evidence" value="ECO:0007669"/>
    <property type="project" value="UniProtKB-KW"/>
</dbReference>
<keyword evidence="1" id="KW-0732">Signal</keyword>
<dbReference type="SUPFAM" id="SSF56219">
    <property type="entry name" value="DNase I-like"/>
    <property type="match status" value="1"/>
</dbReference>
<feature type="chain" id="PRO_5046736833" evidence="1">
    <location>
        <begin position="28"/>
        <end position="299"/>
    </location>
</feature>
<organism evidence="3 4">
    <name type="scientific">Actinomadura algeriensis</name>
    <dbReference type="NCBI Taxonomy" id="1679523"/>
    <lineage>
        <taxon>Bacteria</taxon>
        <taxon>Bacillati</taxon>
        <taxon>Actinomycetota</taxon>
        <taxon>Actinomycetes</taxon>
        <taxon>Streptosporangiales</taxon>
        <taxon>Thermomonosporaceae</taxon>
        <taxon>Actinomadura</taxon>
    </lineage>
</organism>
<evidence type="ECO:0000256" key="1">
    <source>
        <dbReference type="SAM" id="SignalP"/>
    </source>
</evidence>
<feature type="domain" description="Endonuclease/exonuclease/phosphatase" evidence="2">
    <location>
        <begin position="55"/>
        <end position="289"/>
    </location>
</feature>
<dbReference type="Gene3D" id="3.60.10.10">
    <property type="entry name" value="Endonuclease/exonuclease/phosphatase"/>
    <property type="match status" value="1"/>
</dbReference>
<dbReference type="EMBL" id="JADBDZ010000001">
    <property type="protein sequence ID" value="MBE1532512.1"/>
    <property type="molecule type" value="Genomic_DNA"/>
</dbReference>
<evidence type="ECO:0000259" key="2">
    <source>
        <dbReference type="Pfam" id="PF03372"/>
    </source>
</evidence>
<dbReference type="RefSeq" id="WP_192759195.1">
    <property type="nucleotide sequence ID" value="NZ_JADBDZ010000001.1"/>
</dbReference>
<comment type="caution">
    <text evidence="3">The sequence shown here is derived from an EMBL/GenBank/DDBJ whole genome shotgun (WGS) entry which is preliminary data.</text>
</comment>
<keyword evidence="3" id="KW-0378">Hydrolase</keyword>
<sequence length="299" mass="30751">MRTPRALIPLLSVAAAAVVVTVAGAGAAINGVPGGGPAHADSVAREVPSATVNAVTWNVCGEDGPGCPLGARPDELTDRIAERAGETVIGGREVEPNAVLLQEVCAGQVEKLQKADGLDAWSWKFAEYPDAAECADDQGRLGLAIGTESPLAGTETKKLPAPEGAGRIVLCGEVGAWSARVCVTQFTPSGDDPGGEWRTKQAGALADFAGTGRVVIGGDLADGPKSAALDPLYDAYNECDQGPGTTRTGDETLQDWRGTAVEKNDFIFMSKSASVSCGVPADPVESSDHRPLSAAVRFR</sequence>
<protein>
    <submittedName>
        <fullName evidence="3">Endonuclease/exonuclease/phosphatase family metal-dependent hydrolase</fullName>
    </submittedName>
</protein>